<gene>
    <name evidence="2" type="ORF">EP10_000902</name>
</gene>
<dbReference type="Pfam" id="PF01476">
    <property type="entry name" value="LysM"/>
    <property type="match status" value="1"/>
</dbReference>
<proteinExistence type="predicted"/>
<dbReference type="SUPFAM" id="SSF54106">
    <property type="entry name" value="LysM domain"/>
    <property type="match status" value="1"/>
</dbReference>
<dbReference type="Gene3D" id="3.30.1380.10">
    <property type="match status" value="1"/>
</dbReference>
<dbReference type="Proteomes" id="UP000029267">
    <property type="component" value="Unassembled WGS sequence"/>
</dbReference>
<dbReference type="CDD" id="cd00118">
    <property type="entry name" value="LysM"/>
    <property type="match status" value="1"/>
</dbReference>
<dbReference type="Gene3D" id="3.10.350.10">
    <property type="entry name" value="LysM domain"/>
    <property type="match status" value="1"/>
</dbReference>
<dbReference type="InterPro" id="IPR018392">
    <property type="entry name" value="LysM"/>
</dbReference>
<dbReference type="CDD" id="cd14845">
    <property type="entry name" value="L-Ala-D-Glu_peptidase_like"/>
    <property type="match status" value="1"/>
</dbReference>
<accession>A0ABU6BF52</accession>
<dbReference type="PROSITE" id="PS51782">
    <property type="entry name" value="LYSM"/>
    <property type="match status" value="1"/>
</dbReference>
<dbReference type="PANTHER" id="PTHR33734:SF22">
    <property type="entry name" value="MEMBRANE-BOUND LYTIC MUREIN TRANSGLYCOSYLASE D"/>
    <property type="match status" value="1"/>
</dbReference>
<evidence type="ECO:0000313" key="3">
    <source>
        <dbReference type="Proteomes" id="UP000029267"/>
    </source>
</evidence>
<keyword evidence="3" id="KW-1185">Reference proteome</keyword>
<dbReference type="PANTHER" id="PTHR33734">
    <property type="entry name" value="LYSM DOMAIN-CONTAINING GPI-ANCHORED PROTEIN 2"/>
    <property type="match status" value="1"/>
</dbReference>
<name>A0ABU6BF52_9BACL</name>
<dbReference type="Pfam" id="PF13539">
    <property type="entry name" value="Peptidase_M15_4"/>
    <property type="match status" value="1"/>
</dbReference>
<evidence type="ECO:0000313" key="2">
    <source>
        <dbReference type="EMBL" id="MEB3750063.1"/>
    </source>
</evidence>
<feature type="domain" description="LysM" evidence="1">
    <location>
        <begin position="146"/>
        <end position="190"/>
    </location>
</feature>
<comment type="caution">
    <text evidence="2">The sequence shown here is derived from an EMBL/GenBank/DDBJ whole genome shotgun (WGS) entry which is preliminary data.</text>
</comment>
<dbReference type="InterPro" id="IPR009045">
    <property type="entry name" value="Zn_M74/Hedgehog-like"/>
</dbReference>
<evidence type="ECO:0000259" key="1">
    <source>
        <dbReference type="PROSITE" id="PS51782"/>
    </source>
</evidence>
<organism evidence="2 3">
    <name type="scientific">Geobacillus icigianus</name>
    <dbReference type="NCBI Taxonomy" id="1430331"/>
    <lineage>
        <taxon>Bacteria</taxon>
        <taxon>Bacillati</taxon>
        <taxon>Bacillota</taxon>
        <taxon>Bacilli</taxon>
        <taxon>Bacillales</taxon>
        <taxon>Anoxybacillaceae</taxon>
        <taxon>Geobacillus</taxon>
    </lineage>
</organism>
<dbReference type="EMBL" id="JPYA02000001">
    <property type="protein sequence ID" value="MEB3750063.1"/>
    <property type="molecule type" value="Genomic_DNA"/>
</dbReference>
<sequence>MFKPTYHERNLANLEKLAPRTKKAAMEWYNWCIANGIDVLIYETIRTEEQQRYYVASGKSQTTRSYHLVGQALDFVPVVDGKTDWNGYSRPEIQKAITKAKELGFEWGGDWKGFIDKPHLQYNYKGYGTDKELDAKQTSTSTTPKTTYAVQKGDTLSKIAAKHNTTVDALQKLNGISNPNLIRIGQKLRVK</sequence>
<reference evidence="2 3" key="1">
    <citation type="journal article" date="2014" name="Genome Announc.">
        <title>Draft Genome Sequence of Geobacillus icigianus Strain G1w1T Isolated from Hot Springs in the Valley of Geysers, Kamchatka (Russian Federation).</title>
        <authorList>
            <person name="Bryanskaya A.V."/>
            <person name="Rozanov A.S."/>
            <person name="Logacheva M.D."/>
            <person name="Kotenko A.V."/>
            <person name="Peltek S.E."/>
        </authorList>
    </citation>
    <scope>NUCLEOTIDE SEQUENCE [LARGE SCALE GENOMIC DNA]</scope>
    <source>
        <strain evidence="2 3">G1w1</strain>
    </source>
</reference>
<dbReference type="InterPro" id="IPR039561">
    <property type="entry name" value="Peptidase_M15C"/>
</dbReference>
<protein>
    <recommendedName>
        <fullName evidence="1">LysM domain-containing protein</fullName>
    </recommendedName>
</protein>
<dbReference type="SMART" id="SM00257">
    <property type="entry name" value="LysM"/>
    <property type="match status" value="1"/>
</dbReference>
<dbReference type="InterPro" id="IPR036779">
    <property type="entry name" value="LysM_dom_sf"/>
</dbReference>
<dbReference type="SUPFAM" id="SSF55166">
    <property type="entry name" value="Hedgehog/DD-peptidase"/>
    <property type="match status" value="1"/>
</dbReference>